<dbReference type="Gene3D" id="6.10.140.240">
    <property type="match status" value="1"/>
</dbReference>
<dbReference type="EMBL" id="FOXM01000007">
    <property type="protein sequence ID" value="SFP89496.1"/>
    <property type="molecule type" value="Genomic_DNA"/>
</dbReference>
<dbReference type="GO" id="GO:0009380">
    <property type="term" value="C:excinuclease repair complex"/>
    <property type="evidence" value="ECO:0007669"/>
    <property type="project" value="InterPro"/>
</dbReference>
<comment type="subunit">
    <text evidence="11 13 14">Forms a heterotetramer with UvrA during the search for lesions. Interacts with UvrC in an incision complex.</text>
</comment>
<evidence type="ECO:0000256" key="6">
    <source>
        <dbReference type="ARBA" id="ARBA00022769"/>
    </source>
</evidence>
<evidence type="ECO:0000256" key="2">
    <source>
        <dbReference type="ARBA" id="ARBA00008533"/>
    </source>
</evidence>
<dbReference type="HAMAP" id="MF_00204">
    <property type="entry name" value="UvrB"/>
    <property type="match status" value="1"/>
</dbReference>
<comment type="domain">
    <text evidence="13">The beta-hairpin motif is involved in DNA binding.</text>
</comment>
<dbReference type="GO" id="GO:0005737">
    <property type="term" value="C:cytoplasm"/>
    <property type="evidence" value="ECO:0007669"/>
    <property type="project" value="UniProtKB-SubCell"/>
</dbReference>
<dbReference type="GO" id="GO:0005524">
    <property type="term" value="F:ATP binding"/>
    <property type="evidence" value="ECO:0007669"/>
    <property type="project" value="UniProtKB-UniRule"/>
</dbReference>
<name>A0A1I5U4M1_9GAMM</name>
<evidence type="ECO:0000256" key="9">
    <source>
        <dbReference type="ARBA" id="ARBA00023204"/>
    </source>
</evidence>
<feature type="short sequence motif" description="Beta-hairpin" evidence="13">
    <location>
        <begin position="91"/>
        <end position="114"/>
    </location>
</feature>
<dbReference type="GO" id="GO:0003677">
    <property type="term" value="F:DNA binding"/>
    <property type="evidence" value="ECO:0007669"/>
    <property type="project" value="UniProtKB-UniRule"/>
</dbReference>
<dbReference type="SMART" id="SM00490">
    <property type="entry name" value="HELICc"/>
    <property type="match status" value="1"/>
</dbReference>
<keyword evidence="5 13" id="KW-0227">DNA damage</keyword>
<dbReference type="AlphaFoldDB" id="A0A1I5U4M1"/>
<dbReference type="InterPro" id="IPR004807">
    <property type="entry name" value="UvrB"/>
</dbReference>
<gene>
    <name evidence="13" type="primary">uvrB</name>
    <name evidence="18" type="ORF">SAMN05216229_107120</name>
</gene>
<dbReference type="InterPro" id="IPR001943">
    <property type="entry name" value="UVR_dom"/>
</dbReference>
<dbReference type="InterPro" id="IPR036876">
    <property type="entry name" value="UVR_dom_sf"/>
</dbReference>
<dbReference type="CDD" id="cd17916">
    <property type="entry name" value="DEXHc_UvrB"/>
    <property type="match status" value="1"/>
</dbReference>
<dbReference type="Proteomes" id="UP000243084">
    <property type="component" value="Unassembled WGS sequence"/>
</dbReference>
<dbReference type="GO" id="GO:0009432">
    <property type="term" value="P:SOS response"/>
    <property type="evidence" value="ECO:0007669"/>
    <property type="project" value="UniProtKB-UniRule"/>
</dbReference>
<evidence type="ECO:0000256" key="11">
    <source>
        <dbReference type="ARBA" id="ARBA00026033"/>
    </source>
</evidence>
<organism evidence="18 19">
    <name type="scientific">Geopseudomonas sagittaria</name>
    <dbReference type="NCBI Taxonomy" id="1135990"/>
    <lineage>
        <taxon>Bacteria</taxon>
        <taxon>Pseudomonadati</taxon>
        <taxon>Pseudomonadota</taxon>
        <taxon>Gammaproteobacteria</taxon>
        <taxon>Pseudomonadales</taxon>
        <taxon>Pseudomonadaceae</taxon>
        <taxon>Geopseudomonas</taxon>
    </lineage>
</organism>
<keyword evidence="3 13" id="KW-0963">Cytoplasm</keyword>
<proteinExistence type="inferred from homology"/>
<dbReference type="FunFam" id="3.40.50.300:FF:000477">
    <property type="entry name" value="UvrABC system protein B"/>
    <property type="match status" value="1"/>
</dbReference>
<dbReference type="GO" id="GO:0009381">
    <property type="term" value="F:excinuclease ABC activity"/>
    <property type="evidence" value="ECO:0007669"/>
    <property type="project" value="UniProtKB-UniRule"/>
</dbReference>
<keyword evidence="8 13" id="KW-0267">Excision nuclease</keyword>
<keyword evidence="4 13" id="KW-0547">Nucleotide-binding</keyword>
<protein>
    <recommendedName>
        <fullName evidence="12 13">UvrABC system protein B</fullName>
        <shortName evidence="13">Protein UvrB</shortName>
    </recommendedName>
    <alternativeName>
        <fullName evidence="13">Excinuclease ABC subunit B</fullName>
    </alternativeName>
</protein>
<evidence type="ECO:0000259" key="16">
    <source>
        <dbReference type="PROSITE" id="PS51192"/>
    </source>
</evidence>
<evidence type="ECO:0000256" key="7">
    <source>
        <dbReference type="ARBA" id="ARBA00022840"/>
    </source>
</evidence>
<dbReference type="NCBIfam" id="NF003673">
    <property type="entry name" value="PRK05298.1"/>
    <property type="match status" value="1"/>
</dbReference>
<comment type="function">
    <text evidence="13">The UvrABC repair system catalyzes the recognition and processing of DNA lesions. A damage recognition complex composed of 2 UvrA and 2 UvrB subunits scans DNA for abnormalities. Upon binding of the UvrA(2)B(2) complex to a putative damaged site, the DNA wraps around one UvrB monomer. DNA wrap is dependent on ATP binding by UvrB and probably causes local melting of the DNA helix, facilitating insertion of UvrB beta-hairpin between the DNA strands. Then UvrB probes one DNA strand for the presence of a lesion. If a lesion is found the UvrA subunits dissociate and the UvrB-DNA preincision complex is formed. This complex is subsequently bound by UvrC and the second UvrB is released. If no lesion is found, the DNA wraps around the other UvrB subunit that will check the other stand for damage.</text>
</comment>
<evidence type="ECO:0000259" key="15">
    <source>
        <dbReference type="PROSITE" id="PS50151"/>
    </source>
</evidence>
<keyword evidence="7 13" id="KW-0067">ATP-binding</keyword>
<reference evidence="19" key="1">
    <citation type="submission" date="2016-10" db="EMBL/GenBank/DDBJ databases">
        <authorList>
            <person name="Varghese N."/>
            <person name="Submissions S."/>
        </authorList>
    </citation>
    <scope>NUCLEOTIDE SEQUENCE [LARGE SCALE GENOMIC DNA]</scope>
    <source>
        <strain evidence="19">JCM 18195</strain>
    </source>
</reference>
<dbReference type="SUPFAM" id="SSF46600">
    <property type="entry name" value="C-terminal UvrC-binding domain of UvrB"/>
    <property type="match status" value="1"/>
</dbReference>
<keyword evidence="19" id="KW-1185">Reference proteome</keyword>
<feature type="domain" description="UVR" evidence="15">
    <location>
        <begin position="632"/>
        <end position="667"/>
    </location>
</feature>
<evidence type="ECO:0000313" key="18">
    <source>
        <dbReference type="EMBL" id="SFP89496.1"/>
    </source>
</evidence>
<dbReference type="Pfam" id="PF02151">
    <property type="entry name" value="UVR"/>
    <property type="match status" value="1"/>
</dbReference>
<dbReference type="InterPro" id="IPR001650">
    <property type="entry name" value="Helicase_C-like"/>
</dbReference>
<keyword evidence="10 13" id="KW-0742">SOS response</keyword>
<accession>A0A1I5U4M1</accession>
<dbReference type="Pfam" id="PF04851">
    <property type="entry name" value="ResIII"/>
    <property type="match status" value="1"/>
</dbReference>
<keyword evidence="9 13" id="KW-0234">DNA repair</keyword>
<evidence type="ECO:0000256" key="8">
    <source>
        <dbReference type="ARBA" id="ARBA00022881"/>
    </source>
</evidence>
<comment type="similarity">
    <text evidence="2 13 14">Belongs to the UvrB family.</text>
</comment>
<dbReference type="PROSITE" id="PS51194">
    <property type="entry name" value="HELICASE_CTER"/>
    <property type="match status" value="1"/>
</dbReference>
<evidence type="ECO:0000256" key="5">
    <source>
        <dbReference type="ARBA" id="ARBA00022763"/>
    </source>
</evidence>
<evidence type="ECO:0000256" key="12">
    <source>
        <dbReference type="ARBA" id="ARBA00029504"/>
    </source>
</evidence>
<evidence type="ECO:0000259" key="17">
    <source>
        <dbReference type="PROSITE" id="PS51194"/>
    </source>
</evidence>
<dbReference type="PROSITE" id="PS50151">
    <property type="entry name" value="UVR"/>
    <property type="match status" value="1"/>
</dbReference>
<dbReference type="InterPro" id="IPR014001">
    <property type="entry name" value="Helicase_ATP-bd"/>
</dbReference>
<dbReference type="GO" id="GO:0016887">
    <property type="term" value="F:ATP hydrolysis activity"/>
    <property type="evidence" value="ECO:0007669"/>
    <property type="project" value="InterPro"/>
</dbReference>
<dbReference type="OrthoDB" id="9806651at2"/>
<evidence type="ECO:0000256" key="4">
    <source>
        <dbReference type="ARBA" id="ARBA00022741"/>
    </source>
</evidence>
<dbReference type="InterPro" id="IPR041471">
    <property type="entry name" value="UvrB_inter"/>
</dbReference>
<dbReference type="SMART" id="SM00487">
    <property type="entry name" value="DEXDc"/>
    <property type="match status" value="1"/>
</dbReference>
<dbReference type="NCBIfam" id="TIGR00631">
    <property type="entry name" value="uvrb"/>
    <property type="match status" value="1"/>
</dbReference>
<evidence type="ECO:0000256" key="1">
    <source>
        <dbReference type="ARBA" id="ARBA00004496"/>
    </source>
</evidence>
<evidence type="ECO:0000256" key="13">
    <source>
        <dbReference type="HAMAP-Rule" id="MF_00204"/>
    </source>
</evidence>
<dbReference type="PROSITE" id="PS51192">
    <property type="entry name" value="HELICASE_ATP_BIND_1"/>
    <property type="match status" value="1"/>
</dbReference>
<dbReference type="InterPro" id="IPR024759">
    <property type="entry name" value="UvrB_YAD/RRR_dom"/>
</dbReference>
<sequence length="671" mass="76305">MSKFHLVTRFKPAGDQPQAIRQMVEGLEAGLSHQTLLGVTGSGKTFSVANVIAKVQRPTLVLAPNKTLAAQLYGEFRSFFPDNAVEYFVSYYDYYQPEAYVPSSDTYIEKDASINDHIEQMRLSATKALLERPDVIIVATVSSIYGLGDPESYLKMVLHVDRGDKLDQRELLRRLAELQYTRNDMDFARATFRVRGDVIDIYPAESELEAIRIELFDDEVESLAAFDPLTGEVIRKLPRFTFYPKSHYVTPRETLLEAVEQIKVELKQRLEYLRAHDKLVEAQRLEQRTRFDLEMILELGYCNGIENYSRYLSGREPGAPPPTLYDYLPDDALLVIDESHVTVPQVGAMYKGDRSRKETLVEYGFRLPSALDNRPMKFEEWEAASPQTIFVSATPGPYEAEHAGRVIEQLVRPTGLVDPQIEVRPATTQVDDLLSEIRKCVVAEERVLVTTLTKRMAEDLTDYLSDHDVRVRYLHSDIDTVERVEIIRDLRIGAFDVLVGINLLREGLDMPEVALVAILDADKEGFLRSERSLIQTIGRAARNLDGRAILYADRMTGSMQRAIDETERRRAKQIAFNDKHGIVPKGVKKDVQDILEGASVPGSRSRKRGAAAKAAEESARYEAELRSPSEITKRIRQMEEKMYQLARDLEFEAAAQLRDEIQKLRERLLAL</sequence>
<feature type="domain" description="Helicase ATP-binding" evidence="16">
    <location>
        <begin position="25"/>
        <end position="158"/>
    </location>
</feature>
<dbReference type="InterPro" id="IPR006935">
    <property type="entry name" value="Helicase/UvrB_N"/>
</dbReference>
<dbReference type="PANTHER" id="PTHR24029">
    <property type="entry name" value="UVRABC SYSTEM PROTEIN B"/>
    <property type="match status" value="1"/>
</dbReference>
<evidence type="ECO:0000256" key="3">
    <source>
        <dbReference type="ARBA" id="ARBA00022490"/>
    </source>
</evidence>
<dbReference type="Gene3D" id="3.40.50.300">
    <property type="entry name" value="P-loop containing nucleotide triphosphate hydrolases"/>
    <property type="match status" value="3"/>
</dbReference>
<comment type="subcellular location">
    <subcellularLocation>
        <location evidence="1 13 14">Cytoplasm</location>
    </subcellularLocation>
</comment>
<dbReference type="InterPro" id="IPR027417">
    <property type="entry name" value="P-loop_NTPase"/>
</dbReference>
<dbReference type="GO" id="GO:0006289">
    <property type="term" value="P:nucleotide-excision repair"/>
    <property type="evidence" value="ECO:0007669"/>
    <property type="project" value="UniProtKB-UniRule"/>
</dbReference>
<dbReference type="PANTHER" id="PTHR24029:SF0">
    <property type="entry name" value="UVRABC SYSTEM PROTEIN B"/>
    <property type="match status" value="1"/>
</dbReference>
<dbReference type="RefSeq" id="WP_092431177.1">
    <property type="nucleotide sequence ID" value="NZ_FOXM01000007.1"/>
</dbReference>
<evidence type="ECO:0000313" key="19">
    <source>
        <dbReference type="Proteomes" id="UP000243084"/>
    </source>
</evidence>
<feature type="binding site" evidence="13">
    <location>
        <begin position="38"/>
        <end position="45"/>
    </location>
    <ligand>
        <name>ATP</name>
        <dbReference type="ChEBI" id="CHEBI:30616"/>
    </ligand>
</feature>
<keyword evidence="6 13" id="KW-0228">DNA excision</keyword>
<dbReference type="Pfam" id="PF12344">
    <property type="entry name" value="UvrB"/>
    <property type="match status" value="1"/>
</dbReference>
<dbReference type="Pfam" id="PF17757">
    <property type="entry name" value="UvrB_inter"/>
    <property type="match status" value="1"/>
</dbReference>
<feature type="domain" description="Helicase C-terminal" evidence="17">
    <location>
        <begin position="429"/>
        <end position="595"/>
    </location>
</feature>
<dbReference type="Gene3D" id="4.10.860.10">
    <property type="entry name" value="UVR domain"/>
    <property type="match status" value="1"/>
</dbReference>
<dbReference type="SUPFAM" id="SSF52540">
    <property type="entry name" value="P-loop containing nucleoside triphosphate hydrolases"/>
    <property type="match status" value="2"/>
</dbReference>
<dbReference type="Pfam" id="PF00271">
    <property type="entry name" value="Helicase_C"/>
    <property type="match status" value="1"/>
</dbReference>
<dbReference type="CDD" id="cd18790">
    <property type="entry name" value="SF2_C_UvrB"/>
    <property type="match status" value="1"/>
</dbReference>
<evidence type="ECO:0000256" key="10">
    <source>
        <dbReference type="ARBA" id="ARBA00023236"/>
    </source>
</evidence>
<evidence type="ECO:0000256" key="14">
    <source>
        <dbReference type="RuleBase" id="RU003587"/>
    </source>
</evidence>